<dbReference type="RefSeq" id="WP_078253813.1">
    <property type="nucleotide sequence ID" value="NZ_MUYU01000009.1"/>
</dbReference>
<proteinExistence type="predicted"/>
<dbReference type="InterPro" id="IPR006521">
    <property type="entry name" value="Tail_protein_I"/>
</dbReference>
<gene>
    <name evidence="1" type="ORF">B0680_04245</name>
</gene>
<evidence type="ECO:0000313" key="2">
    <source>
        <dbReference type="Proteomes" id="UP000189800"/>
    </source>
</evidence>
<comment type="caution">
    <text evidence="1">The sequence shown here is derived from an EMBL/GenBank/DDBJ whole genome shotgun (WGS) entry which is preliminary data.</text>
</comment>
<organism evidence="1 2">
    <name type="scientific">Moraxella pluranimalium</name>
    <dbReference type="NCBI Taxonomy" id="470453"/>
    <lineage>
        <taxon>Bacteria</taxon>
        <taxon>Pseudomonadati</taxon>
        <taxon>Pseudomonadota</taxon>
        <taxon>Gammaproteobacteria</taxon>
        <taxon>Moraxellales</taxon>
        <taxon>Moraxellaceae</taxon>
        <taxon>Moraxella</taxon>
    </lineage>
</organism>
<dbReference type="AlphaFoldDB" id="A0A1T0CQL8"/>
<keyword evidence="2" id="KW-1185">Reference proteome</keyword>
<evidence type="ECO:0000313" key="1">
    <source>
        <dbReference type="EMBL" id="OOS24645.1"/>
    </source>
</evidence>
<dbReference type="EMBL" id="MUYU01000009">
    <property type="protein sequence ID" value="OOS24645.1"/>
    <property type="molecule type" value="Genomic_DNA"/>
</dbReference>
<dbReference type="OrthoDB" id="90759at2"/>
<dbReference type="Pfam" id="PF09684">
    <property type="entry name" value="Tail_P2_I"/>
    <property type="match status" value="1"/>
</dbReference>
<dbReference type="Proteomes" id="UP000189800">
    <property type="component" value="Unassembled WGS sequence"/>
</dbReference>
<name>A0A1T0CQL8_9GAMM</name>
<reference evidence="1 2" key="1">
    <citation type="submission" date="2017-02" db="EMBL/GenBank/DDBJ databases">
        <title>Draft genome sequence of Moraxella pluranimalium CCUG 54913T type strain.</title>
        <authorList>
            <person name="Salva-Serra F."/>
            <person name="Engstrom-Jakobsson H."/>
            <person name="Thorell K."/>
            <person name="Jaen-Luchoro D."/>
            <person name="Gonzales-Siles L."/>
            <person name="Karlsson R."/>
            <person name="Yazdan S."/>
            <person name="Boulund F."/>
            <person name="Johnning A."/>
            <person name="Engstrand L."/>
            <person name="Kristiansson E."/>
            <person name="Moore E."/>
        </authorList>
    </citation>
    <scope>NUCLEOTIDE SEQUENCE [LARGE SCALE GENOMIC DNA]</scope>
    <source>
        <strain evidence="1 2">CCUG 54913</strain>
    </source>
</reference>
<protein>
    <submittedName>
        <fullName evidence="1">Phage tail protein</fullName>
    </submittedName>
</protein>
<accession>A0A1T0CQL8</accession>
<sequence length="188" mass="21507">MAKLIYADIIMTDPKYRALADLSHRLPNLPIHQVMTTLIDLLGDEYTPLLAEKWSVTGDDGIMLADSVDSKRRLIARAIELHRQKGTPWAVREVLRQLGFGEIEIDEGLKARTYEHTVVQSIPTNERWAWYSVRLTKPITNDQAEQIRRTLRSFTPARCLLAVLDYKAAPIRYNNRAKYDGSYNHGSA</sequence>
<dbReference type="STRING" id="470453.B0680_04245"/>